<reference evidence="2" key="1">
    <citation type="journal article" date="2021" name="Nat. Commun.">
        <title>Genetic determinants of endophytism in the Arabidopsis root mycobiome.</title>
        <authorList>
            <person name="Mesny F."/>
            <person name="Miyauchi S."/>
            <person name="Thiergart T."/>
            <person name="Pickel B."/>
            <person name="Atanasova L."/>
            <person name="Karlsson M."/>
            <person name="Huettel B."/>
            <person name="Barry K.W."/>
            <person name="Haridas S."/>
            <person name="Chen C."/>
            <person name="Bauer D."/>
            <person name="Andreopoulos W."/>
            <person name="Pangilinan J."/>
            <person name="LaButti K."/>
            <person name="Riley R."/>
            <person name="Lipzen A."/>
            <person name="Clum A."/>
            <person name="Drula E."/>
            <person name="Henrissat B."/>
            <person name="Kohler A."/>
            <person name="Grigoriev I.V."/>
            <person name="Martin F.M."/>
            <person name="Hacquard S."/>
        </authorList>
    </citation>
    <scope>NUCLEOTIDE SEQUENCE</scope>
    <source>
        <strain evidence="2">MPI-CAGE-AT-0021</strain>
    </source>
</reference>
<gene>
    <name evidence="2" type="ORF">B0J13DRAFT_236505</name>
</gene>
<dbReference type="Proteomes" id="UP000717696">
    <property type="component" value="Unassembled WGS sequence"/>
</dbReference>
<organism evidence="2 3">
    <name type="scientific">Dactylonectria estremocensis</name>
    <dbReference type="NCBI Taxonomy" id="1079267"/>
    <lineage>
        <taxon>Eukaryota</taxon>
        <taxon>Fungi</taxon>
        <taxon>Dikarya</taxon>
        <taxon>Ascomycota</taxon>
        <taxon>Pezizomycotina</taxon>
        <taxon>Sordariomycetes</taxon>
        <taxon>Hypocreomycetidae</taxon>
        <taxon>Hypocreales</taxon>
        <taxon>Nectriaceae</taxon>
        <taxon>Dactylonectria</taxon>
    </lineage>
</organism>
<name>A0A9P9D9K5_9HYPO</name>
<evidence type="ECO:0000313" key="2">
    <source>
        <dbReference type="EMBL" id="KAH7114952.1"/>
    </source>
</evidence>
<dbReference type="EMBL" id="JAGMUU010000040">
    <property type="protein sequence ID" value="KAH7114952.1"/>
    <property type="molecule type" value="Genomic_DNA"/>
</dbReference>
<sequence length="170" mass="18063">MTLLQYERGMDGSENVGGPGFRVYCQVRARYSERKRSDGTRSRHTLRHRARGPGLYCSSGPGSGGSGGSGLVSGVVLVGCWAISGSKCEPVIDIEVRQRARARTSLAPTPVPRRSYSAPDALQSAMDADISVGRPGHGPMRAAQARPSTTAFCAFASPRLVSPRLTLPHP</sequence>
<dbReference type="AlphaFoldDB" id="A0A9P9D9K5"/>
<proteinExistence type="predicted"/>
<accession>A0A9P9D9K5</accession>
<feature type="region of interest" description="Disordered" evidence="1">
    <location>
        <begin position="34"/>
        <end position="63"/>
    </location>
</feature>
<evidence type="ECO:0000313" key="3">
    <source>
        <dbReference type="Proteomes" id="UP000717696"/>
    </source>
</evidence>
<feature type="compositionally biased region" description="Basic residues" evidence="1">
    <location>
        <begin position="42"/>
        <end position="51"/>
    </location>
</feature>
<comment type="caution">
    <text evidence="2">The sequence shown here is derived from an EMBL/GenBank/DDBJ whole genome shotgun (WGS) entry which is preliminary data.</text>
</comment>
<evidence type="ECO:0000256" key="1">
    <source>
        <dbReference type="SAM" id="MobiDB-lite"/>
    </source>
</evidence>
<keyword evidence="3" id="KW-1185">Reference proteome</keyword>
<protein>
    <submittedName>
        <fullName evidence="2">Uncharacterized protein</fullName>
    </submittedName>
</protein>